<dbReference type="InterPro" id="IPR007504">
    <property type="entry name" value="H/ACA_rnp_Gar1/Naf1"/>
</dbReference>
<proteinExistence type="predicted"/>
<keyword evidence="2" id="KW-1185">Reference proteome</keyword>
<evidence type="ECO:0000313" key="2">
    <source>
        <dbReference type="Proteomes" id="UP000199112"/>
    </source>
</evidence>
<dbReference type="OrthoDB" id="60264at2157"/>
<dbReference type="EMBL" id="FNWL01000001">
    <property type="protein sequence ID" value="SEH10750.1"/>
    <property type="molecule type" value="Genomic_DNA"/>
</dbReference>
<accession>A0A1H6FKK6</accession>
<evidence type="ECO:0000313" key="1">
    <source>
        <dbReference type="EMBL" id="SEH10750.1"/>
    </source>
</evidence>
<name>A0A1H6FKK6_9EURY</name>
<sequence>MRRVGSVVRTAQGLAVLRASERSDENAAGAGGNAFRDEIGTMVIDDDLETVGRVVDVFGPVEQPYVAVTPEDGVHLPSLVGSKLYTR</sequence>
<dbReference type="NCBIfam" id="NF009628">
    <property type="entry name" value="PRK13149.1-2"/>
    <property type="match status" value="1"/>
</dbReference>
<reference evidence="2" key="1">
    <citation type="submission" date="2016-10" db="EMBL/GenBank/DDBJ databases">
        <authorList>
            <person name="Varghese N."/>
            <person name="Submissions S."/>
        </authorList>
    </citation>
    <scope>NUCLEOTIDE SEQUENCE [LARGE SCALE GENOMIC DNA]</scope>
    <source>
        <strain evidence="2">CGMCC 1.8981</strain>
    </source>
</reference>
<protein>
    <submittedName>
        <fullName evidence="1">RNA-binding protein</fullName>
    </submittedName>
</protein>
<dbReference type="AlphaFoldDB" id="A0A1H6FKK6"/>
<dbReference type="InterPro" id="IPR038664">
    <property type="entry name" value="Gar1/Naf1_Cbf5-bd_sf"/>
</dbReference>
<gene>
    <name evidence="1" type="ORF">SAMN04487967_0043</name>
</gene>
<dbReference type="SUPFAM" id="SSF50447">
    <property type="entry name" value="Translation proteins"/>
    <property type="match status" value="1"/>
</dbReference>
<organism evidence="1 2">
    <name type="scientific">Natronorubrum sediminis</name>
    <dbReference type="NCBI Taxonomy" id="640943"/>
    <lineage>
        <taxon>Archaea</taxon>
        <taxon>Methanobacteriati</taxon>
        <taxon>Methanobacteriota</taxon>
        <taxon>Stenosarchaea group</taxon>
        <taxon>Halobacteria</taxon>
        <taxon>Halobacteriales</taxon>
        <taxon>Natrialbaceae</taxon>
        <taxon>Natronorubrum</taxon>
    </lineage>
</organism>
<dbReference type="RefSeq" id="WP_090503245.1">
    <property type="nucleotide sequence ID" value="NZ_FNWL01000001.1"/>
</dbReference>
<dbReference type="GO" id="GO:0042254">
    <property type="term" value="P:ribosome biogenesis"/>
    <property type="evidence" value="ECO:0007669"/>
    <property type="project" value="InterPro"/>
</dbReference>
<dbReference type="Pfam" id="PF04410">
    <property type="entry name" value="Gar1"/>
    <property type="match status" value="1"/>
</dbReference>
<dbReference type="GO" id="GO:0001522">
    <property type="term" value="P:pseudouridine synthesis"/>
    <property type="evidence" value="ECO:0007669"/>
    <property type="project" value="InterPro"/>
</dbReference>
<dbReference type="InterPro" id="IPR009000">
    <property type="entry name" value="Transl_B-barrel_sf"/>
</dbReference>
<dbReference type="Gene3D" id="2.40.10.230">
    <property type="entry name" value="Probable tRNA pseudouridine synthase domain"/>
    <property type="match status" value="1"/>
</dbReference>
<dbReference type="Proteomes" id="UP000199112">
    <property type="component" value="Unassembled WGS sequence"/>
</dbReference>